<dbReference type="InterPro" id="IPR025681">
    <property type="entry name" value="COOH-NH2_lig"/>
</dbReference>
<dbReference type="EMBL" id="JACXAH010000015">
    <property type="protein sequence ID" value="MBD1372942.1"/>
    <property type="molecule type" value="Genomic_DNA"/>
</dbReference>
<evidence type="ECO:0008006" key="3">
    <source>
        <dbReference type="Google" id="ProtNLM"/>
    </source>
</evidence>
<evidence type="ECO:0000313" key="2">
    <source>
        <dbReference type="Proteomes" id="UP000661691"/>
    </source>
</evidence>
<organism evidence="1 2">
    <name type="scientific">Polycladospora coralii</name>
    <dbReference type="NCBI Taxonomy" id="2771432"/>
    <lineage>
        <taxon>Bacteria</taxon>
        <taxon>Bacillati</taxon>
        <taxon>Bacillota</taxon>
        <taxon>Bacilli</taxon>
        <taxon>Bacillales</taxon>
        <taxon>Thermoactinomycetaceae</taxon>
        <taxon>Polycladospora</taxon>
    </lineage>
</organism>
<name>A0A926NB64_9BACL</name>
<dbReference type="RefSeq" id="WP_191142239.1">
    <property type="nucleotide sequence ID" value="NZ_JACXAH010000015.1"/>
</dbReference>
<keyword evidence="2" id="KW-1185">Reference proteome</keyword>
<comment type="caution">
    <text evidence="1">The sequence shown here is derived from an EMBL/GenBank/DDBJ whole genome shotgun (WGS) entry which is preliminary data.</text>
</comment>
<reference evidence="1" key="1">
    <citation type="submission" date="2020-09" db="EMBL/GenBank/DDBJ databases">
        <title>A novel bacterium of genus Hazenella, isolated from South China Sea.</title>
        <authorList>
            <person name="Huang H."/>
            <person name="Mo K."/>
            <person name="Hu Y."/>
        </authorList>
    </citation>
    <scope>NUCLEOTIDE SEQUENCE</scope>
    <source>
        <strain evidence="1">IB182357</strain>
    </source>
</reference>
<dbReference type="Proteomes" id="UP000661691">
    <property type="component" value="Unassembled WGS sequence"/>
</dbReference>
<protein>
    <recommendedName>
        <fullName evidence="3">PhiEco32-like amidoligase-type 2 protein</fullName>
    </recommendedName>
</protein>
<dbReference type="AlphaFoldDB" id="A0A926NB64"/>
<proteinExistence type="predicted"/>
<evidence type="ECO:0000313" key="1">
    <source>
        <dbReference type="EMBL" id="MBD1372942.1"/>
    </source>
</evidence>
<gene>
    <name evidence="1" type="ORF">IC620_11295</name>
</gene>
<accession>A0A926NB64</accession>
<sequence length="459" mass="52638">MGAVTLPSQAVDNEKRLQELIITKSQRLTSSIRLDAKDLYVSDYVLTLNPEKMVNQAQKLETQTKILNLHGIAVAGSKSILREYVVGVFQTKAIFIYQSQENAQLVSNSNKKYKRSFKKISSQDNSKEVRRVRNLSIRAIYALGLDYGIVKCGIGIGRRTLVIQVYPTPKVNLIMAQEFGKAIAQYANQTQIDHQLNEVVLGADPEFVMQSPKGHLLIASKYFPLKGKVGCDAIWMGQNHANKPIVEVRPDPTSDPHTLVVNIYKGLLFAARKMKNVPSKWLTGAMPYKGFPLGGHIHFSGIQPDFKLLRALDNYLTLPLVNIEDDRGKARRPKYGFLGDFRYQPHGGFEYRTPPSWLISPMLCKGVFMAAQVIVANYKQLQYQPLEHLEMQQAYYRGDKDEIKEIIQYLWEDLKELDDYRVYKKTLDLFYSYLISGMSWDERTDFRKQWRIPPFQDKD</sequence>
<dbReference type="Pfam" id="PF14395">
    <property type="entry name" value="COOH-NH2_lig"/>
    <property type="match status" value="1"/>
</dbReference>